<sequence length="111" mass="12356">MENRKNLCAMIPEALHAQARTEQEQMNLTLSQYVEMVLKEHFENGGKNMANGTTRTLAFQVPEELFERVKAHLKATGLNQKEFVIGLIEKALQEAEAGQGQGTAEAPQENS</sequence>
<name>A0A2K4ZN10_9FIRM</name>
<organism evidence="1 2">
    <name type="scientific">Acetatifactor muris</name>
    <dbReference type="NCBI Taxonomy" id="879566"/>
    <lineage>
        <taxon>Bacteria</taxon>
        <taxon>Bacillati</taxon>
        <taxon>Bacillota</taxon>
        <taxon>Clostridia</taxon>
        <taxon>Lachnospirales</taxon>
        <taxon>Lachnospiraceae</taxon>
        <taxon>Acetatifactor</taxon>
    </lineage>
</organism>
<dbReference type="AlphaFoldDB" id="A0A2K4ZN10"/>
<gene>
    <name evidence="1" type="ORF">AMURIS_04607</name>
</gene>
<protein>
    <recommendedName>
        <fullName evidence="3">4-oxalocrotonate tautomerase</fullName>
    </recommendedName>
</protein>
<dbReference type="EMBL" id="OFSM01000033">
    <property type="protein sequence ID" value="SOY31858.1"/>
    <property type="molecule type" value="Genomic_DNA"/>
</dbReference>
<proteinExistence type="predicted"/>
<evidence type="ECO:0000313" key="1">
    <source>
        <dbReference type="EMBL" id="SOY31858.1"/>
    </source>
</evidence>
<dbReference type="Proteomes" id="UP000236311">
    <property type="component" value="Unassembled WGS sequence"/>
</dbReference>
<keyword evidence="2" id="KW-1185">Reference proteome</keyword>
<reference evidence="1 2" key="1">
    <citation type="submission" date="2018-01" db="EMBL/GenBank/DDBJ databases">
        <authorList>
            <person name="Gaut B.S."/>
            <person name="Morton B.R."/>
            <person name="Clegg M.T."/>
            <person name="Duvall M.R."/>
        </authorList>
    </citation>
    <scope>NUCLEOTIDE SEQUENCE [LARGE SCALE GENOMIC DNA]</scope>
    <source>
        <strain evidence="1">GP69</strain>
    </source>
</reference>
<evidence type="ECO:0000313" key="2">
    <source>
        <dbReference type="Proteomes" id="UP000236311"/>
    </source>
</evidence>
<dbReference type="RefSeq" id="WP_103241831.1">
    <property type="nucleotide sequence ID" value="NZ_JANJZD010000035.1"/>
</dbReference>
<accession>A0A2K4ZN10</accession>
<dbReference type="OrthoDB" id="1957968at2"/>
<evidence type="ECO:0008006" key="3">
    <source>
        <dbReference type="Google" id="ProtNLM"/>
    </source>
</evidence>